<dbReference type="AlphaFoldDB" id="Q9YAY7"/>
<reference evidence="2 3" key="1">
    <citation type="journal article" date="1999" name="DNA Res.">
        <title>Complete genome sequence of an aerobic hyper-thermophilic crenarchaeon, Aeropyrum pernix K1.</title>
        <authorList>
            <person name="Kawarabayasi Y."/>
            <person name="Hino Y."/>
            <person name="Horikawa H."/>
            <person name="Yamazaki S."/>
            <person name="Haikawa Y."/>
            <person name="Jin-no K."/>
            <person name="Takahashi M."/>
            <person name="Sekine M."/>
            <person name="Baba S."/>
            <person name="Ankai A."/>
            <person name="Kosugi H."/>
            <person name="Hosoyama A."/>
            <person name="Fukui S."/>
            <person name="Nagai Y."/>
            <person name="Nishijima K."/>
            <person name="Nakazawa H."/>
            <person name="Takamiya M."/>
            <person name="Masuda S."/>
            <person name="Funahashi T."/>
            <person name="Tanaka T."/>
            <person name="Kudoh Y."/>
            <person name="Yamazaki J."/>
            <person name="Kushida N."/>
            <person name="Oguchi A."/>
            <person name="Aoki K."/>
            <person name="Kubota K."/>
            <person name="Nakamura Y."/>
            <person name="Nomura N."/>
            <person name="Sako Y."/>
            <person name="Kikuchi H."/>
        </authorList>
    </citation>
    <scope>NUCLEOTIDE SEQUENCE [LARGE SCALE GENOMIC DNA]</scope>
    <source>
        <strain evidence="3">ATCC 700893 / DSM 11879 / JCM 9820 / NBRC 100138 / K1</strain>
    </source>
</reference>
<keyword evidence="3" id="KW-1185">Reference proteome</keyword>
<dbReference type="InterPro" id="IPR007404">
    <property type="entry name" value="YdjM-like"/>
</dbReference>
<dbReference type="Pfam" id="PF04307">
    <property type="entry name" value="YdjM"/>
    <property type="match status" value="1"/>
</dbReference>
<protein>
    <recommendedName>
        <fullName evidence="4">Metal-dependent hydrolase</fullName>
    </recommendedName>
</protein>
<dbReference type="eggNOG" id="arCOG01744">
    <property type="taxonomic scope" value="Archaea"/>
</dbReference>
<keyword evidence="1" id="KW-0812">Transmembrane</keyword>
<name>Q9YAY7_AERPE</name>
<evidence type="ECO:0000256" key="1">
    <source>
        <dbReference type="SAM" id="Phobius"/>
    </source>
</evidence>
<dbReference type="RefSeq" id="WP_010866607.1">
    <property type="nucleotide sequence ID" value="NC_000854.2"/>
</dbReference>
<dbReference type="EMBL" id="BA000002">
    <property type="protein sequence ID" value="BAA80811.1"/>
    <property type="molecule type" value="Genomic_DNA"/>
</dbReference>
<gene>
    <name evidence="2" type="ordered locus">APE_1808</name>
</gene>
<feature type="transmembrane region" description="Helical" evidence="1">
    <location>
        <begin position="60"/>
        <end position="81"/>
    </location>
</feature>
<dbReference type="Proteomes" id="UP000002518">
    <property type="component" value="Chromosome"/>
</dbReference>
<dbReference type="PIR" id="F72565">
    <property type="entry name" value="F72565"/>
</dbReference>
<keyword evidence="1" id="KW-1133">Transmembrane helix</keyword>
<dbReference type="EnsemblBacteria" id="BAA80811">
    <property type="protein sequence ID" value="BAA80811"/>
    <property type="gene ID" value="APE_1808"/>
</dbReference>
<accession>Q9YAY7</accession>
<keyword evidence="1" id="KW-0472">Membrane</keyword>
<evidence type="ECO:0000313" key="2">
    <source>
        <dbReference type="EMBL" id="BAA80811.1"/>
    </source>
</evidence>
<dbReference type="KEGG" id="ape:APE_1808"/>
<feature type="transmembrane region" description="Helical" evidence="1">
    <location>
        <begin position="87"/>
        <end position="108"/>
    </location>
</feature>
<evidence type="ECO:0000313" key="3">
    <source>
        <dbReference type="Proteomes" id="UP000002518"/>
    </source>
</evidence>
<dbReference type="GeneID" id="1446255"/>
<sequence length="163" mass="17774">MNRDGHFGMAMAIVFGAYSVLDIKSTESLIIGFLIVGLSTLPDVDLALEIAHRKYTHNLAASIVAGLLLGAVLEMGGFKGLGFIEGFVAGFTAVWIHILGDLLTYMEFQPFWPISRRKVALKLFKSSNRTVNRAMATLGSAIMIYYFITHFYGISIKPAGAVP</sequence>
<organism evidence="2 3">
    <name type="scientific">Aeropyrum pernix (strain ATCC 700893 / DSM 11879 / JCM 9820 / NBRC 100138 / K1)</name>
    <dbReference type="NCBI Taxonomy" id="272557"/>
    <lineage>
        <taxon>Archaea</taxon>
        <taxon>Thermoproteota</taxon>
        <taxon>Thermoprotei</taxon>
        <taxon>Desulfurococcales</taxon>
        <taxon>Desulfurococcaceae</taxon>
        <taxon>Aeropyrum</taxon>
    </lineage>
</organism>
<evidence type="ECO:0008006" key="4">
    <source>
        <dbReference type="Google" id="ProtNLM"/>
    </source>
</evidence>
<proteinExistence type="predicted"/>
<feature type="transmembrane region" description="Helical" evidence="1">
    <location>
        <begin position="134"/>
        <end position="154"/>
    </location>
</feature>
<dbReference type="STRING" id="272557.APE_1808"/>